<keyword evidence="5" id="KW-0479">Metal-binding</keyword>
<sequence length="241" mass="27130">MTDKPDFKSMTSVELEEWMELIGEARFRAKQIRSWMFDKGVSSFDEMTNISKELRDILNENVNITEIKEVNRQESIDGTLKFLFSGEDGHTFESVWIPDEKWRTLCVSTQVGCRLGCRFCLTGAGGYVRNLSAGEIVDQLVQVRKLVPGNQVTNVVLMGMGEPLDNYENVLKALKVWTEQGIGMIGARKVTLSTSGVAPMIEKLAVDFPRIKLAVSLNAVEDDMRSALMPINKKYPIARLF</sequence>
<keyword evidence="6" id="KW-0408">Iron</keyword>
<evidence type="ECO:0000256" key="2">
    <source>
        <dbReference type="ARBA" id="ARBA00022485"/>
    </source>
</evidence>
<dbReference type="Gene3D" id="3.20.20.70">
    <property type="entry name" value="Aldolase class I"/>
    <property type="match status" value="1"/>
</dbReference>
<dbReference type="InterPro" id="IPR048641">
    <property type="entry name" value="RlmN_N"/>
</dbReference>
<keyword evidence="7" id="KW-0411">Iron-sulfur</keyword>
<organism evidence="9">
    <name type="scientific">hydrothermal vent metagenome</name>
    <dbReference type="NCBI Taxonomy" id="652676"/>
    <lineage>
        <taxon>unclassified sequences</taxon>
        <taxon>metagenomes</taxon>
        <taxon>ecological metagenomes</taxon>
    </lineage>
</organism>
<dbReference type="GO" id="GO:0030488">
    <property type="term" value="P:tRNA methylation"/>
    <property type="evidence" value="ECO:0007669"/>
    <property type="project" value="TreeGrafter"/>
</dbReference>
<evidence type="ECO:0000313" key="9">
    <source>
        <dbReference type="EMBL" id="VAX25156.1"/>
    </source>
</evidence>
<dbReference type="CDD" id="cd01335">
    <property type="entry name" value="Radical_SAM"/>
    <property type="match status" value="1"/>
</dbReference>
<evidence type="ECO:0000256" key="4">
    <source>
        <dbReference type="ARBA" id="ARBA00022691"/>
    </source>
</evidence>
<dbReference type="SUPFAM" id="SSF102114">
    <property type="entry name" value="Radical SAM enzymes"/>
    <property type="match status" value="1"/>
</dbReference>
<dbReference type="PANTHER" id="PTHR30544:SF5">
    <property type="entry name" value="RADICAL SAM CORE DOMAIN-CONTAINING PROTEIN"/>
    <property type="match status" value="1"/>
</dbReference>
<feature type="non-terminal residue" evidence="9">
    <location>
        <position position="241"/>
    </location>
</feature>
<dbReference type="Gene3D" id="1.10.150.530">
    <property type="match status" value="1"/>
</dbReference>
<proteinExistence type="predicted"/>
<evidence type="ECO:0000256" key="5">
    <source>
        <dbReference type="ARBA" id="ARBA00022723"/>
    </source>
</evidence>
<dbReference type="AlphaFoldDB" id="A0A3B1C3S5"/>
<keyword evidence="9" id="KW-0489">Methyltransferase</keyword>
<dbReference type="GO" id="GO:0070475">
    <property type="term" value="P:rRNA base methylation"/>
    <property type="evidence" value="ECO:0007669"/>
    <property type="project" value="TreeGrafter"/>
</dbReference>
<comment type="cofactor">
    <cofactor evidence="1">
        <name>[4Fe-4S] cluster</name>
        <dbReference type="ChEBI" id="CHEBI:49883"/>
    </cofactor>
</comment>
<dbReference type="EC" id="2.1.1.192" evidence="9"/>
<feature type="domain" description="Radical SAM core" evidence="8">
    <location>
        <begin position="99"/>
        <end position="241"/>
    </location>
</feature>
<evidence type="ECO:0000256" key="3">
    <source>
        <dbReference type="ARBA" id="ARBA00022552"/>
    </source>
</evidence>
<dbReference type="InterPro" id="IPR007197">
    <property type="entry name" value="rSAM"/>
</dbReference>
<keyword evidence="3" id="KW-0698">rRNA processing</keyword>
<dbReference type="EMBL" id="UOGE01000102">
    <property type="protein sequence ID" value="VAX25156.1"/>
    <property type="molecule type" value="Genomic_DNA"/>
</dbReference>
<evidence type="ECO:0000256" key="7">
    <source>
        <dbReference type="ARBA" id="ARBA00023014"/>
    </source>
</evidence>
<dbReference type="InterPro" id="IPR040072">
    <property type="entry name" value="Methyltransferase_A"/>
</dbReference>
<accession>A0A3B1C3S5</accession>
<dbReference type="InterPro" id="IPR058240">
    <property type="entry name" value="rSAM_sf"/>
</dbReference>
<dbReference type="SFLD" id="SFLDS00029">
    <property type="entry name" value="Radical_SAM"/>
    <property type="match status" value="1"/>
</dbReference>
<dbReference type="InterPro" id="IPR013785">
    <property type="entry name" value="Aldolase_TIM"/>
</dbReference>
<dbReference type="GO" id="GO:0046872">
    <property type="term" value="F:metal ion binding"/>
    <property type="evidence" value="ECO:0007669"/>
    <property type="project" value="UniProtKB-KW"/>
</dbReference>
<evidence type="ECO:0000256" key="1">
    <source>
        <dbReference type="ARBA" id="ARBA00001966"/>
    </source>
</evidence>
<name>A0A3B1C3S5_9ZZZZ</name>
<dbReference type="PROSITE" id="PS51918">
    <property type="entry name" value="RADICAL_SAM"/>
    <property type="match status" value="1"/>
</dbReference>
<evidence type="ECO:0000259" key="8">
    <source>
        <dbReference type="PROSITE" id="PS51918"/>
    </source>
</evidence>
<dbReference type="GO" id="GO:0051539">
    <property type="term" value="F:4 iron, 4 sulfur cluster binding"/>
    <property type="evidence" value="ECO:0007669"/>
    <property type="project" value="UniProtKB-KW"/>
</dbReference>
<dbReference type="GO" id="GO:0008168">
    <property type="term" value="F:methyltransferase activity"/>
    <property type="evidence" value="ECO:0007669"/>
    <property type="project" value="UniProtKB-KW"/>
</dbReference>
<keyword evidence="9" id="KW-0808">Transferase</keyword>
<dbReference type="PANTHER" id="PTHR30544">
    <property type="entry name" value="23S RRNA METHYLTRANSFERASE"/>
    <property type="match status" value="1"/>
</dbReference>
<keyword evidence="4" id="KW-0949">S-adenosyl-L-methionine</keyword>
<gene>
    <name evidence="9" type="ORF">MNBD_NITROSPINAE02-2041</name>
</gene>
<dbReference type="Pfam" id="PF21016">
    <property type="entry name" value="RlmN_N"/>
    <property type="match status" value="1"/>
</dbReference>
<reference evidence="9" key="1">
    <citation type="submission" date="2018-06" db="EMBL/GenBank/DDBJ databases">
        <authorList>
            <person name="Zhirakovskaya E."/>
        </authorList>
    </citation>
    <scope>NUCLEOTIDE SEQUENCE</scope>
</reference>
<dbReference type="Pfam" id="PF04055">
    <property type="entry name" value="Radical_SAM"/>
    <property type="match status" value="1"/>
</dbReference>
<evidence type="ECO:0000256" key="6">
    <source>
        <dbReference type="ARBA" id="ARBA00023004"/>
    </source>
</evidence>
<protein>
    <submittedName>
        <fullName evidence="9">23S rRNA (Adenine(2503)-C(2))-methyltransferase @ tRNA (Adenine(37)-C(2))-methyltransferase</fullName>
        <ecNumber evidence="9">2.1.1.192</ecNumber>
    </submittedName>
</protein>
<keyword evidence="2" id="KW-0004">4Fe-4S</keyword>